<dbReference type="Proteomes" id="UP000019426">
    <property type="component" value="Chromosome M2/40_rep1"/>
</dbReference>
<evidence type="ECO:0000313" key="2">
    <source>
        <dbReference type="Proteomes" id="UP000019426"/>
    </source>
</evidence>
<name>W6RUU5_9CLOT</name>
<dbReference type="RefSeq" id="WP_044037485.1">
    <property type="nucleotide sequence ID" value="NZ_HG917868.1"/>
</dbReference>
<dbReference type="EMBL" id="HG917868">
    <property type="protein sequence ID" value="CDM68431.1"/>
    <property type="molecule type" value="Genomic_DNA"/>
</dbReference>
<accession>W6RUU5</accession>
<dbReference type="PATRIC" id="fig|1216932.3.peg.1261"/>
<keyword evidence="2" id="KW-1185">Reference proteome</keyword>
<organism evidence="1 2">
    <name type="scientific">Clostridium bornimense</name>
    <dbReference type="NCBI Taxonomy" id="1216932"/>
    <lineage>
        <taxon>Bacteria</taxon>
        <taxon>Bacillati</taxon>
        <taxon>Bacillota</taxon>
        <taxon>Clostridia</taxon>
        <taxon>Eubacteriales</taxon>
        <taxon>Clostridiaceae</taxon>
        <taxon>Clostridium</taxon>
    </lineage>
</organism>
<dbReference type="STRING" id="1216932.CM240_1267"/>
<reference evidence="1 2" key="1">
    <citation type="submission" date="2013-11" db="EMBL/GenBank/DDBJ databases">
        <title>Complete genome sequence of Clostridum sp. M2/40.</title>
        <authorList>
            <person name="Wibberg D."/>
            <person name="Puehler A."/>
            <person name="Schlueter A."/>
        </authorList>
    </citation>
    <scope>NUCLEOTIDE SEQUENCE [LARGE SCALE GENOMIC DNA]</scope>
    <source>
        <strain evidence="2">M2/40</strain>
    </source>
</reference>
<evidence type="ECO:0000313" key="1">
    <source>
        <dbReference type="EMBL" id="CDM68431.1"/>
    </source>
</evidence>
<gene>
    <name evidence="1" type="ORF">CM240_1267</name>
</gene>
<evidence type="ECO:0008006" key="3">
    <source>
        <dbReference type="Google" id="ProtNLM"/>
    </source>
</evidence>
<sequence length="318" mass="37810">MSKKEALFNVYLKLNKILEKECEIKFKELELERNISNNRRVDIEGILYDNSRFYAEVQIDKTYSRHIQQIKDLISISANDEKTVIAYISTHFRENEVKELMQYAINFDKKNIELMFLTINKEVVNILEEIDNYKSTEKVRALKKLDNINKLFTEKRFLKIQDNNRINKVKSLYKESHFNYEEQILKNILIRLREDCGDVSLNLHYHKAIIGRKFFVIGLGIDSLVLKVTSVDKKGRIGVELIFNGTKNLKLLDKFIIIKDKIDDAFNYILSWDLEHNKIGTYYHKSEFKNDNMVNRLCRDIKEYLIKFPSFIEESLIE</sequence>
<proteinExistence type="predicted"/>
<protein>
    <recommendedName>
        <fullName evidence="3">DUF4268 domain-containing protein</fullName>
    </recommendedName>
</protein>
<dbReference type="HOGENOM" id="CLU_873464_0_0_9"/>
<dbReference type="KEGG" id="clt:CM240_1267"/>
<dbReference type="eggNOG" id="ENOG5032MF0">
    <property type="taxonomic scope" value="Bacteria"/>
</dbReference>
<dbReference type="AlphaFoldDB" id="W6RUU5"/>